<evidence type="ECO:0000313" key="3">
    <source>
        <dbReference type="EMBL" id="RGD73152.1"/>
    </source>
</evidence>
<dbReference type="GO" id="GO:0016853">
    <property type="term" value="F:isomerase activity"/>
    <property type="evidence" value="ECO:0007669"/>
    <property type="project" value="InterPro"/>
</dbReference>
<dbReference type="SUPFAM" id="SSF53697">
    <property type="entry name" value="SIS domain"/>
    <property type="match status" value="1"/>
</dbReference>
<dbReference type="InterPro" id="IPR001347">
    <property type="entry name" value="SIS_dom"/>
</dbReference>
<name>A0A3E3DV62_9FIRM</name>
<dbReference type="InterPro" id="IPR046348">
    <property type="entry name" value="SIS_dom_sf"/>
</dbReference>
<dbReference type="GO" id="GO:1901135">
    <property type="term" value="P:carbohydrate derivative metabolic process"/>
    <property type="evidence" value="ECO:0007669"/>
    <property type="project" value="InterPro"/>
</dbReference>
<dbReference type="PANTHER" id="PTHR43443">
    <property type="entry name" value="3-HEXULOSE-6-PHOSPHATE ISOMERASE"/>
    <property type="match status" value="1"/>
</dbReference>
<dbReference type="PANTHER" id="PTHR43443:SF1">
    <property type="entry name" value="3-HEXULOSE-6-PHOSPHATE ISOMERASE"/>
    <property type="match status" value="1"/>
</dbReference>
<evidence type="ECO:0000256" key="1">
    <source>
        <dbReference type="ARBA" id="ARBA00009235"/>
    </source>
</evidence>
<feature type="domain" description="SIS" evidence="2">
    <location>
        <begin position="31"/>
        <end position="174"/>
    </location>
</feature>
<dbReference type="GO" id="GO:0097367">
    <property type="term" value="F:carbohydrate derivative binding"/>
    <property type="evidence" value="ECO:0007669"/>
    <property type="project" value="InterPro"/>
</dbReference>
<accession>A0A3E3DV62</accession>
<evidence type="ECO:0000259" key="2">
    <source>
        <dbReference type="PROSITE" id="PS51464"/>
    </source>
</evidence>
<sequence length="188" mass="20811">MDNIYKKNAELILNELNEALLKVDQNEVYSLIEELNKAEKIFFIGVGRVMTMLQCIAKRLKHIGYDTYIVGETTEPPISDKDLLIVGSGSGSTLIPSGIAKKAKSFGAKIAHIGAIPNNPLKDITDVFVRIPVKSKQNLPDQVDSNQPMTSLFEQSLLLLGDTITLTILDMKDEPVNESMWSNHANLE</sequence>
<comment type="caution">
    <text evidence="3">The sequence shown here is derived from an EMBL/GenBank/DDBJ whole genome shotgun (WGS) entry which is preliminary data.</text>
</comment>
<dbReference type="AlphaFoldDB" id="A0A3E3DV62"/>
<dbReference type="EMBL" id="QUSM01000007">
    <property type="protein sequence ID" value="RGD73152.1"/>
    <property type="molecule type" value="Genomic_DNA"/>
</dbReference>
<reference evidence="3 4" key="1">
    <citation type="submission" date="2018-08" db="EMBL/GenBank/DDBJ databases">
        <title>A genome reference for cultivated species of the human gut microbiota.</title>
        <authorList>
            <person name="Zou Y."/>
            <person name="Xue W."/>
            <person name="Luo G."/>
        </authorList>
    </citation>
    <scope>NUCLEOTIDE SEQUENCE [LARGE SCALE GENOMIC DNA]</scope>
    <source>
        <strain evidence="3 4">AM25-6</strain>
    </source>
</reference>
<gene>
    <name evidence="3" type="ORF">DW687_10435</name>
</gene>
<dbReference type="NCBIfam" id="TIGR03127">
    <property type="entry name" value="RuMP_HxlB"/>
    <property type="match status" value="1"/>
</dbReference>
<dbReference type="Gene3D" id="3.40.50.10490">
    <property type="entry name" value="Glucose-6-phosphate isomerase like protein, domain 1"/>
    <property type="match status" value="1"/>
</dbReference>
<proteinExistence type="inferred from homology"/>
<dbReference type="Pfam" id="PF01380">
    <property type="entry name" value="SIS"/>
    <property type="match status" value="1"/>
</dbReference>
<protein>
    <submittedName>
        <fullName evidence="3">SIS domain-containing protein</fullName>
    </submittedName>
</protein>
<evidence type="ECO:0000313" key="4">
    <source>
        <dbReference type="Proteomes" id="UP000261212"/>
    </source>
</evidence>
<comment type="similarity">
    <text evidence="1">Belongs to the SIS family. PHI subfamily.</text>
</comment>
<dbReference type="InterPro" id="IPR017552">
    <property type="entry name" value="PHI/rmpB"/>
</dbReference>
<dbReference type="Proteomes" id="UP000261212">
    <property type="component" value="Unassembled WGS sequence"/>
</dbReference>
<organism evidence="3 4">
    <name type="scientific">Anaerofustis stercorihominis</name>
    <dbReference type="NCBI Taxonomy" id="214853"/>
    <lineage>
        <taxon>Bacteria</taxon>
        <taxon>Bacillati</taxon>
        <taxon>Bacillota</taxon>
        <taxon>Clostridia</taxon>
        <taxon>Eubacteriales</taxon>
        <taxon>Eubacteriaceae</taxon>
        <taxon>Anaerofustis</taxon>
    </lineage>
</organism>
<dbReference type="PROSITE" id="PS51464">
    <property type="entry name" value="SIS"/>
    <property type="match status" value="1"/>
</dbReference>
<dbReference type="RefSeq" id="WP_117532681.1">
    <property type="nucleotide sequence ID" value="NZ_JBKXAL010000062.1"/>
</dbReference>